<dbReference type="GO" id="GO:0005737">
    <property type="term" value="C:cytoplasm"/>
    <property type="evidence" value="ECO:0007669"/>
    <property type="project" value="InterPro"/>
</dbReference>
<dbReference type="InterPro" id="IPR013783">
    <property type="entry name" value="Ig-like_fold"/>
</dbReference>
<dbReference type="PRINTS" id="PR00057">
    <property type="entry name" value="NFKBTNSCPFCT"/>
</dbReference>
<dbReference type="PANTHER" id="PTHR24169:SF25">
    <property type="entry name" value="DORSAL-RELATED IMMUNITY FACTOR DIF-RELATED"/>
    <property type="match status" value="1"/>
</dbReference>
<dbReference type="PROSITE" id="PS50254">
    <property type="entry name" value="REL_2"/>
    <property type="match status" value="1"/>
</dbReference>
<dbReference type="InterPro" id="IPR011539">
    <property type="entry name" value="RHD_DNA_bind_dom"/>
</dbReference>
<dbReference type="GO" id="GO:0000981">
    <property type="term" value="F:DNA-binding transcription factor activity, RNA polymerase II-specific"/>
    <property type="evidence" value="ECO:0007669"/>
    <property type="project" value="TreeGrafter"/>
</dbReference>
<dbReference type="Pfam" id="PF16179">
    <property type="entry name" value="RHD_dimer"/>
    <property type="match status" value="1"/>
</dbReference>
<dbReference type="OrthoDB" id="7881762at2759"/>
<dbReference type="EMBL" id="IAAA01019462">
    <property type="protein sequence ID" value="LAA05653.1"/>
    <property type="molecule type" value="mRNA"/>
</dbReference>
<dbReference type="PROSITE" id="PS01204">
    <property type="entry name" value="REL_1"/>
    <property type="match status" value="1"/>
</dbReference>
<reference evidence="2" key="1">
    <citation type="journal article" date="2016" name="Mol. Ecol. Resour.">
        <title>Evaluation of the impact of RNA preservation methods of spiders for de novo transcriptome assembly.</title>
        <authorList>
            <person name="Kono N."/>
            <person name="Nakamura H."/>
            <person name="Ito Y."/>
            <person name="Tomita M."/>
            <person name="Arakawa K."/>
        </authorList>
    </citation>
    <scope>NUCLEOTIDE SEQUENCE</scope>
    <source>
        <tissue evidence="2">Whole body</tissue>
    </source>
</reference>
<protein>
    <submittedName>
        <fullName evidence="2">Embryonic polarity protein dorsal</fullName>
    </submittedName>
</protein>
<dbReference type="InterPro" id="IPR002909">
    <property type="entry name" value="IPT_dom"/>
</dbReference>
<dbReference type="GO" id="GO:0045087">
    <property type="term" value="P:innate immune response"/>
    <property type="evidence" value="ECO:0007669"/>
    <property type="project" value="TreeGrafter"/>
</dbReference>
<dbReference type="GO" id="GO:0033554">
    <property type="term" value="P:cellular response to stress"/>
    <property type="evidence" value="ECO:0007669"/>
    <property type="project" value="TreeGrafter"/>
</dbReference>
<dbReference type="EMBL" id="IAAA01019463">
    <property type="protein sequence ID" value="LAA05656.1"/>
    <property type="molecule type" value="mRNA"/>
</dbReference>
<dbReference type="GO" id="GO:0045944">
    <property type="term" value="P:positive regulation of transcription by RNA polymerase II"/>
    <property type="evidence" value="ECO:0007669"/>
    <property type="project" value="TreeGrafter"/>
</dbReference>
<dbReference type="InterPro" id="IPR000451">
    <property type="entry name" value="NFkB/Dor"/>
</dbReference>
<proteinExistence type="evidence at transcript level"/>
<dbReference type="GO" id="GO:0034097">
    <property type="term" value="P:response to cytokine"/>
    <property type="evidence" value="ECO:0007669"/>
    <property type="project" value="TreeGrafter"/>
</dbReference>
<dbReference type="InterPro" id="IPR037059">
    <property type="entry name" value="RHD_DNA_bind_dom_sf"/>
</dbReference>
<dbReference type="Gene3D" id="2.60.40.10">
    <property type="entry name" value="Immunoglobulins"/>
    <property type="match status" value="1"/>
</dbReference>
<dbReference type="SMART" id="SM00429">
    <property type="entry name" value="IPT"/>
    <property type="match status" value="1"/>
</dbReference>
<dbReference type="GO" id="GO:0007249">
    <property type="term" value="P:canonical NF-kappaB signal transduction"/>
    <property type="evidence" value="ECO:0007669"/>
    <property type="project" value="TreeGrafter"/>
</dbReference>
<sequence>MFSSIDTLSFNLPSQPVERSFCRNLGLTGEFQEINSTRSSRAFVEVLEQPVSIGARFRYKCEGRSAGCIRGVNSTDKQKTYPTIKVHGYQGAASVVVSCVTKDGPPYFPHPHNLVGKTCANGVCYKTINSPDMVCSFANLGIQCVKKKDIKESLSHREAIQVDPFGTGFSHHLEPGKINLNCLRLCFQVFLPNETGKMCIPLPPVVSNAIYDNKTVSDLTITKLSHSSAPVTGGQEVILLCDQVNKDDIQILFYEEVNNKIIWCANGKFAPHHVHRKAAISFQTPAYRDVTVPQGVDCFVQLRRPSDGAVGKPRTFCFIPLKQDPEGLARKRNKFEALRLSQILQPSNLPSSSNNAEPLATPRVIKQAVRSKTSPTNGLVNNFTSNIVSSTNYQLNSNLSGSDFKQKRSVQMLSQEKCHISESRSTHNTALLESRQKVDDILAIAKDQVGIGNSHFFDSQSDDNLDKLSSLDIGMDPCDMDVNLSNITLDSFSDASSLNLSAALMDTKN</sequence>
<dbReference type="GO" id="GO:0038061">
    <property type="term" value="P:non-canonical NF-kappaB signal transduction"/>
    <property type="evidence" value="ECO:0007669"/>
    <property type="project" value="TreeGrafter"/>
</dbReference>
<dbReference type="SUPFAM" id="SSF81296">
    <property type="entry name" value="E set domains"/>
    <property type="match status" value="1"/>
</dbReference>
<dbReference type="GO" id="GO:0005634">
    <property type="term" value="C:nucleus"/>
    <property type="evidence" value="ECO:0007669"/>
    <property type="project" value="TreeGrafter"/>
</dbReference>
<accession>A0A2L2YBW8</accession>
<dbReference type="InterPro" id="IPR014756">
    <property type="entry name" value="Ig_E-set"/>
</dbReference>
<dbReference type="InterPro" id="IPR032397">
    <property type="entry name" value="RHD_dimer"/>
</dbReference>
<dbReference type="AlphaFoldDB" id="A0A2L2YBW8"/>
<dbReference type="PANTHER" id="PTHR24169">
    <property type="entry name" value="NUCLEAR FACTOR NF-KAPPA-B PROTEIN"/>
    <property type="match status" value="1"/>
</dbReference>
<dbReference type="InterPro" id="IPR030492">
    <property type="entry name" value="RHD_CS"/>
</dbReference>
<dbReference type="Pfam" id="PF00554">
    <property type="entry name" value="RHD_DNA_bind"/>
    <property type="match status" value="1"/>
</dbReference>
<name>A0A2L2YBW8_PARTP</name>
<evidence type="ECO:0000259" key="1">
    <source>
        <dbReference type="PROSITE" id="PS50254"/>
    </source>
</evidence>
<organism evidence="2">
    <name type="scientific">Parasteatoda tepidariorum</name>
    <name type="common">Common house spider</name>
    <name type="synonym">Achaearanea tepidariorum</name>
    <dbReference type="NCBI Taxonomy" id="114398"/>
    <lineage>
        <taxon>Eukaryota</taxon>
        <taxon>Metazoa</taxon>
        <taxon>Ecdysozoa</taxon>
        <taxon>Arthropoda</taxon>
        <taxon>Chelicerata</taxon>
        <taxon>Arachnida</taxon>
        <taxon>Araneae</taxon>
        <taxon>Araneomorphae</taxon>
        <taxon>Entelegynae</taxon>
        <taxon>Araneoidea</taxon>
        <taxon>Theridiidae</taxon>
        <taxon>Parasteatoda</taxon>
    </lineage>
</organism>
<feature type="domain" description="RHD" evidence="1">
    <location>
        <begin position="39"/>
        <end position="217"/>
    </location>
</feature>
<evidence type="ECO:0000313" key="2">
    <source>
        <dbReference type="EMBL" id="LAA05656.1"/>
    </source>
</evidence>
<dbReference type="InterPro" id="IPR008967">
    <property type="entry name" value="p53-like_TF_DNA-bd_sf"/>
</dbReference>
<dbReference type="Gene3D" id="2.60.40.340">
    <property type="entry name" value="Rel homology domain (RHD), DNA-binding domain"/>
    <property type="match status" value="1"/>
</dbReference>
<dbReference type="GO" id="GO:0000978">
    <property type="term" value="F:RNA polymerase II cis-regulatory region sequence-specific DNA binding"/>
    <property type="evidence" value="ECO:0007669"/>
    <property type="project" value="TreeGrafter"/>
</dbReference>
<dbReference type="SUPFAM" id="SSF49417">
    <property type="entry name" value="p53-like transcription factors"/>
    <property type="match status" value="1"/>
</dbReference>